<dbReference type="EMBL" id="ACHB01000100">
    <property type="protein sequence ID" value="EEI89727.1"/>
    <property type="molecule type" value="Genomic_DNA"/>
</dbReference>
<organism evidence="2 3">
    <name type="scientific">Sphingobacterium spiritivorum ATCC 33300</name>
    <dbReference type="NCBI Taxonomy" id="525372"/>
    <lineage>
        <taxon>Bacteria</taxon>
        <taxon>Pseudomonadati</taxon>
        <taxon>Bacteroidota</taxon>
        <taxon>Sphingobacteriia</taxon>
        <taxon>Sphingobacteriales</taxon>
        <taxon>Sphingobacteriaceae</taxon>
        <taxon>Sphingobacterium</taxon>
    </lineage>
</organism>
<reference evidence="2 3" key="1">
    <citation type="submission" date="2009-01" db="EMBL/GenBank/DDBJ databases">
        <authorList>
            <person name="Qin X."/>
            <person name="Bachman B."/>
            <person name="Battles P."/>
            <person name="Bell A."/>
            <person name="Bess C."/>
            <person name="Bickham C."/>
            <person name="Chaboub L."/>
            <person name="Chen D."/>
            <person name="Coyle M."/>
            <person name="Deiros D.R."/>
            <person name="Dinh H."/>
            <person name="Forbes L."/>
            <person name="Fowler G."/>
            <person name="Francisco L."/>
            <person name="Fu Q."/>
            <person name="Gubbala S."/>
            <person name="Hale W."/>
            <person name="Han Y."/>
            <person name="Hemphill L."/>
            <person name="Highlander S.K."/>
            <person name="Hirani K."/>
            <person name="Hogues M."/>
            <person name="Jackson L."/>
            <person name="Jakkamsetti A."/>
            <person name="Javaid M."/>
            <person name="Jiang H."/>
            <person name="Korchina V."/>
            <person name="Kovar C."/>
            <person name="Lara F."/>
            <person name="Lee S."/>
            <person name="Mata R."/>
            <person name="Mathew T."/>
            <person name="Moen C."/>
            <person name="Morales K."/>
            <person name="Munidasa M."/>
            <person name="Nazareth L."/>
            <person name="Ngo R."/>
            <person name="Nguyen L."/>
            <person name="Okwuonu G."/>
            <person name="Ongeri F."/>
            <person name="Patil S."/>
            <person name="Petrosino J."/>
            <person name="Pham C."/>
            <person name="Pham P."/>
            <person name="Pu L.-L."/>
            <person name="Puazo M."/>
            <person name="Raj R."/>
            <person name="Reid J."/>
            <person name="Rouhana J."/>
            <person name="Saada N."/>
            <person name="Shang Y."/>
            <person name="Simmons D."/>
            <person name="Thornton R."/>
            <person name="Warren J."/>
            <person name="Weissenberger G."/>
            <person name="Zhang J."/>
            <person name="Zhang L."/>
            <person name="Zhou C."/>
            <person name="Zhu D."/>
            <person name="Muzny D."/>
            <person name="Worley K."/>
            <person name="Gibbs R."/>
        </authorList>
    </citation>
    <scope>NUCLEOTIDE SEQUENCE [LARGE SCALE GENOMIC DNA]</scope>
    <source>
        <strain evidence="2 3">ATCC 33300</strain>
    </source>
</reference>
<name>C2G4X6_SPHSI</name>
<evidence type="ECO:0000256" key="1">
    <source>
        <dbReference type="SAM" id="Phobius"/>
    </source>
</evidence>
<accession>C2G4X6</accession>
<feature type="transmembrane region" description="Helical" evidence="1">
    <location>
        <begin position="40"/>
        <end position="61"/>
    </location>
</feature>
<comment type="caution">
    <text evidence="2">The sequence shown here is derived from an EMBL/GenBank/DDBJ whole genome shotgun (WGS) entry which is preliminary data.</text>
</comment>
<keyword evidence="1" id="KW-0812">Transmembrane</keyword>
<gene>
    <name evidence="2" type="ORF">HMPREF0765_4632</name>
</gene>
<evidence type="ECO:0000313" key="2">
    <source>
        <dbReference type="EMBL" id="EEI89727.1"/>
    </source>
</evidence>
<feature type="transmembrane region" description="Helical" evidence="1">
    <location>
        <begin position="67"/>
        <end position="87"/>
    </location>
</feature>
<dbReference type="AlphaFoldDB" id="C2G4X6"/>
<proteinExistence type="predicted"/>
<keyword evidence="1" id="KW-1133">Transmembrane helix</keyword>
<sequence>MKQFLDKQILYIRKYHKNSIIMQAYKYLIQDGNSYKLKSFISFFHIIIVAWWLIGAAIIIYSDHFKTGVSIIVLTSLMLVLVLIRLSKTRIFPQERKFKIDTGVRGQAPLLYSFSEIERLEIYVIKWIFGIPIHVTLYVRFRSADKTRRFELASSLSKKKIQQLYNELEEVLNQ</sequence>
<dbReference type="Proteomes" id="UP000006241">
    <property type="component" value="Unassembled WGS sequence"/>
</dbReference>
<protein>
    <submittedName>
        <fullName evidence="2">Uncharacterized protein</fullName>
    </submittedName>
</protein>
<keyword evidence="1" id="KW-0472">Membrane</keyword>
<evidence type="ECO:0000313" key="3">
    <source>
        <dbReference type="Proteomes" id="UP000006241"/>
    </source>
</evidence>
<dbReference type="HOGENOM" id="CLU_1712132_0_0_10"/>